<reference evidence="13" key="2">
    <citation type="submission" date="2018-10" db="UniProtKB">
        <authorList>
            <consortium name="EnsemblPlants"/>
        </authorList>
    </citation>
    <scope>IDENTIFICATION</scope>
</reference>
<dbReference type="SUPFAM" id="SSF57783">
    <property type="entry name" value="Zinc beta-ribbon"/>
    <property type="match status" value="1"/>
</dbReference>
<dbReference type="GO" id="GO:0006368">
    <property type="term" value="P:transcription elongation by RNA polymerase II"/>
    <property type="evidence" value="ECO:0000318"/>
    <property type="project" value="GO_Central"/>
</dbReference>
<dbReference type="OrthoDB" id="637156at2759"/>
<evidence type="ECO:0000256" key="8">
    <source>
        <dbReference type="ARBA" id="ARBA00023015"/>
    </source>
</evidence>
<dbReference type="Gramene" id="TraesMAC7A03G03839900.1">
    <property type="protein sequence ID" value="TraesMAC7A03G03839900.1.CDS1"/>
    <property type="gene ID" value="TraesMAC7A03G03839900"/>
</dbReference>
<comment type="function">
    <text evidence="1 11">Transcription elongation factor implicated in the maintenance of proper chromatin structure in actively transcribed regions.</text>
</comment>
<dbReference type="Gramene" id="TraesPARA_EIv1.0_2252920.1">
    <property type="protein sequence ID" value="TraesPARA_EIv1.0_2252920.1.CDS1"/>
    <property type="gene ID" value="TraesPARA_EIv1.0_2252920"/>
</dbReference>
<dbReference type="PANTHER" id="PTHR20934">
    <property type="entry name" value="TRANSCRIPTION ELONGATION FACTOR 1 HOMOLOG"/>
    <property type="match status" value="1"/>
</dbReference>
<evidence type="ECO:0000313" key="13">
    <source>
        <dbReference type="EnsemblPlants" id="TraesCS7A02G114000.1.cds1"/>
    </source>
</evidence>
<dbReference type="SMR" id="A0A3B6RDF2"/>
<dbReference type="Gramene" id="TraesSYM7A03G03789350.1">
    <property type="protein sequence ID" value="TraesSYM7A03G03789350.1.CDS1"/>
    <property type="gene ID" value="TraesSYM7A03G03789350"/>
</dbReference>
<dbReference type="OMA" id="FCYICEE"/>
<proteinExistence type="inferred from homology"/>
<dbReference type="Pfam" id="PF05129">
    <property type="entry name" value="Zn_ribbon_Elf1"/>
    <property type="match status" value="1"/>
</dbReference>
<dbReference type="Gramene" id="TraesWEE_scaffold_060497_01G000100.1">
    <property type="protein sequence ID" value="TraesWEE_scaffold_060497_01G000100.1"/>
    <property type="gene ID" value="TraesWEE_scaffold_060497_01G000100"/>
</dbReference>
<evidence type="ECO:0000256" key="9">
    <source>
        <dbReference type="ARBA" id="ARBA00023163"/>
    </source>
</evidence>
<gene>
    <name evidence="13" type="primary">LOC123154321</name>
</gene>
<protein>
    <recommendedName>
        <fullName evidence="4 11">Transcription elongation factor 1 homolog</fullName>
    </recommendedName>
</protein>
<keyword evidence="5 11" id="KW-0479">Metal-binding</keyword>
<evidence type="ECO:0000256" key="1">
    <source>
        <dbReference type="ARBA" id="ARBA00003357"/>
    </source>
</evidence>
<dbReference type="GO" id="GO:0000993">
    <property type="term" value="F:RNA polymerase II complex binding"/>
    <property type="evidence" value="ECO:0000318"/>
    <property type="project" value="GO_Central"/>
</dbReference>
<dbReference type="EnsemblPlants" id="TraesCS7A02G114000.1">
    <property type="protein sequence ID" value="TraesCS7A02G114000.1.cds1"/>
    <property type="gene ID" value="TraesCS7A02G114000"/>
</dbReference>
<keyword evidence="6 11" id="KW-0863">Zinc-finger</keyword>
<keyword evidence="10 11" id="KW-0539">Nucleus</keyword>
<dbReference type="InterPro" id="IPR007808">
    <property type="entry name" value="Elf1"/>
</dbReference>
<feature type="compositionally biased region" description="Basic and acidic residues" evidence="12">
    <location>
        <begin position="82"/>
        <end position="96"/>
    </location>
</feature>
<evidence type="ECO:0000256" key="7">
    <source>
        <dbReference type="ARBA" id="ARBA00022833"/>
    </source>
</evidence>
<dbReference type="FunFam" id="2.20.25.190:FF:000001">
    <property type="entry name" value="Transcription elongation factor 1 homolog"/>
    <property type="match status" value="1"/>
</dbReference>
<evidence type="ECO:0000256" key="6">
    <source>
        <dbReference type="ARBA" id="ARBA00022771"/>
    </source>
</evidence>
<feature type="region of interest" description="Disordered" evidence="12">
    <location>
        <begin position="82"/>
        <end position="105"/>
    </location>
</feature>
<dbReference type="Gramene" id="TraesCS7A02G114000.1">
    <property type="protein sequence ID" value="TraesCS7A02G114000.1.cds1"/>
    <property type="gene ID" value="TraesCS7A02G114000"/>
</dbReference>
<dbReference type="AlphaFoldDB" id="A0A3B6RDF2"/>
<dbReference type="STRING" id="4565.A0A3B6RDF2"/>
<evidence type="ECO:0000256" key="2">
    <source>
        <dbReference type="ARBA" id="ARBA00004123"/>
    </source>
</evidence>
<dbReference type="RefSeq" id="XP_044429014.1">
    <property type="nucleotide sequence ID" value="XM_044573079.1"/>
</dbReference>
<evidence type="ECO:0000256" key="12">
    <source>
        <dbReference type="SAM" id="MobiDB-lite"/>
    </source>
</evidence>
<dbReference type="Gramene" id="TraesNOR7A03G03881630.1">
    <property type="protein sequence ID" value="TraesNOR7A03G03881630.1.CDS1"/>
    <property type="gene ID" value="TraesNOR7A03G03881630"/>
</dbReference>
<accession>A0A3B6RDF2</accession>
<evidence type="ECO:0000256" key="3">
    <source>
        <dbReference type="ARBA" id="ARBA00009730"/>
    </source>
</evidence>
<evidence type="ECO:0000256" key="11">
    <source>
        <dbReference type="RuleBase" id="RU364033"/>
    </source>
</evidence>
<dbReference type="PANTHER" id="PTHR20934:SF21">
    <property type="entry name" value="TRANSCRIPTION ELONGATION FACTOR 1 HOMOLOG"/>
    <property type="match status" value="1"/>
</dbReference>
<name>A0A3B6RDF2_WHEAT</name>
<keyword evidence="8 11" id="KW-0805">Transcription regulation</keyword>
<sequence length="105" mass="11877">MGKRKSTRGKTAPRKKAEKLDTSFCCPFCNHPNSIDCKIDLKHLVAEASCNTCSESYSTTAHALTEPVDVYAEWIDECEKANADRDRDEDNDVVRDEVDDEEEYA</sequence>
<dbReference type="GO" id="GO:0008270">
    <property type="term" value="F:zinc ion binding"/>
    <property type="evidence" value="ECO:0007669"/>
    <property type="project" value="UniProtKB-KW"/>
</dbReference>
<evidence type="ECO:0000256" key="5">
    <source>
        <dbReference type="ARBA" id="ARBA00022723"/>
    </source>
</evidence>
<keyword evidence="7 11" id="KW-0862">Zinc</keyword>
<dbReference type="Gramene" id="TraesSTA7A03G03833290.1">
    <property type="protein sequence ID" value="TraesSTA7A03G03833290.1.CDS1"/>
    <property type="gene ID" value="TraesSTA7A03G03833290"/>
</dbReference>
<comment type="similarity">
    <text evidence="3 11">Belongs to the ELOF1 family.</text>
</comment>
<keyword evidence="14" id="KW-1185">Reference proteome</keyword>
<evidence type="ECO:0000256" key="10">
    <source>
        <dbReference type="ARBA" id="ARBA00023242"/>
    </source>
</evidence>
<evidence type="ECO:0000256" key="4">
    <source>
        <dbReference type="ARBA" id="ARBA00014973"/>
    </source>
</evidence>
<dbReference type="Gramene" id="TraesLDM7A03G03845240.1">
    <property type="protein sequence ID" value="TraesLDM7A03G03845240.1.CDS1"/>
    <property type="gene ID" value="TraesLDM7A03G03845240"/>
</dbReference>
<dbReference type="GO" id="GO:0008023">
    <property type="term" value="C:transcription elongation factor complex"/>
    <property type="evidence" value="ECO:0000318"/>
    <property type="project" value="GO_Central"/>
</dbReference>
<dbReference type="Gramene" id="TraesCS7A03G0269300.1">
    <property type="protein sequence ID" value="TraesCS7A03G0269300.1.CDS1"/>
    <property type="gene ID" value="TraesCS7A03G0269300"/>
</dbReference>
<dbReference type="Gramene" id="TraesLAC7A03G03791010.1">
    <property type="protein sequence ID" value="TraesLAC7A03G03791010.1.CDS1"/>
    <property type="gene ID" value="TraesLAC7A03G03791010"/>
</dbReference>
<dbReference type="Proteomes" id="UP000019116">
    <property type="component" value="Chromosome 7A"/>
</dbReference>
<evidence type="ECO:0000313" key="14">
    <source>
        <dbReference type="Proteomes" id="UP000019116"/>
    </source>
</evidence>
<keyword evidence="9 11" id="KW-0804">Transcription</keyword>
<reference evidence="13" key="1">
    <citation type="submission" date="2018-08" db="EMBL/GenBank/DDBJ databases">
        <authorList>
            <person name="Rossello M."/>
        </authorList>
    </citation>
    <scope>NUCLEOTIDE SEQUENCE [LARGE SCALE GENOMIC DNA]</scope>
    <source>
        <strain evidence="13">cv. Chinese Spring</strain>
    </source>
</reference>
<dbReference type="Gene3D" id="2.20.25.190">
    <property type="match status" value="1"/>
</dbReference>
<organism evidence="13">
    <name type="scientific">Triticum aestivum</name>
    <name type="common">Wheat</name>
    <dbReference type="NCBI Taxonomy" id="4565"/>
    <lineage>
        <taxon>Eukaryota</taxon>
        <taxon>Viridiplantae</taxon>
        <taxon>Streptophyta</taxon>
        <taxon>Embryophyta</taxon>
        <taxon>Tracheophyta</taxon>
        <taxon>Spermatophyta</taxon>
        <taxon>Magnoliopsida</taxon>
        <taxon>Liliopsida</taxon>
        <taxon>Poales</taxon>
        <taxon>Poaceae</taxon>
        <taxon>BOP clade</taxon>
        <taxon>Pooideae</taxon>
        <taxon>Triticodae</taxon>
        <taxon>Triticeae</taxon>
        <taxon>Triticinae</taxon>
        <taxon>Triticum</taxon>
    </lineage>
</organism>
<dbReference type="PaxDb" id="4565-Traes_7AS_1939D6EB4.1"/>
<comment type="subcellular location">
    <subcellularLocation>
        <location evidence="2 11">Nucleus</location>
    </subcellularLocation>
</comment>
<dbReference type="GeneID" id="123154321"/>
<dbReference type="InterPro" id="IPR038567">
    <property type="entry name" value="T_Elf1_sf"/>
</dbReference>